<evidence type="ECO:0000256" key="2">
    <source>
        <dbReference type="ARBA" id="ARBA00023065"/>
    </source>
</evidence>
<protein>
    <submittedName>
        <fullName evidence="3">V-type ATP synthase, subunit C</fullName>
        <ecNumber evidence="3">3.6.3.14</ecNumber>
    </submittedName>
</protein>
<dbReference type="InterPro" id="IPR002843">
    <property type="entry name" value="ATPase_V0-cplx_csu/dsu"/>
</dbReference>
<keyword evidence="3" id="KW-0378">Hydrolase</keyword>
<dbReference type="eggNOG" id="COG1527">
    <property type="taxonomic scope" value="Bacteria"/>
</dbReference>
<evidence type="ECO:0000313" key="4">
    <source>
        <dbReference type="Proteomes" id="UP000003422"/>
    </source>
</evidence>
<dbReference type="EC" id="3.6.3.14" evidence="3"/>
<dbReference type="PANTHER" id="PTHR38682">
    <property type="entry name" value="V-TYPE ATP SYNTHASE SUBUNIT C"/>
    <property type="match status" value="1"/>
</dbReference>
<dbReference type="PANTHER" id="PTHR38682:SF1">
    <property type="entry name" value="V-TYPE ATP SYNTHASE SUBUNIT C"/>
    <property type="match status" value="1"/>
</dbReference>
<dbReference type="OrthoDB" id="1653at2"/>
<name>G4D1B8_9FIRM</name>
<keyword evidence="4" id="KW-1185">Reference proteome</keyword>
<gene>
    <name evidence="3" type="primary">ntpC2</name>
    <name evidence="3" type="ORF">HMPREF9129_0198</name>
</gene>
<keyword evidence="2" id="KW-0406">Ion transport</keyword>
<dbReference type="SUPFAM" id="SSF103486">
    <property type="entry name" value="V-type ATP synthase subunit C"/>
    <property type="match status" value="1"/>
</dbReference>
<dbReference type="Gene3D" id="1.10.132.50">
    <property type="entry name" value="ATP synthase (C/AC39) subunit, domain 3"/>
    <property type="match status" value="1"/>
</dbReference>
<dbReference type="HOGENOM" id="CLU_1314450_0_0_9"/>
<keyword evidence="1" id="KW-0813">Transport</keyword>
<dbReference type="GO" id="GO:0016787">
    <property type="term" value="F:hydrolase activity"/>
    <property type="evidence" value="ECO:0007669"/>
    <property type="project" value="UniProtKB-KW"/>
</dbReference>
<dbReference type="RefSeq" id="WP_004819366.1">
    <property type="nucleotide sequence ID" value="NZ_JH165061.1"/>
</dbReference>
<proteinExistence type="predicted"/>
<dbReference type="InterPro" id="IPR036079">
    <property type="entry name" value="ATPase_csu/dsu_sf"/>
</dbReference>
<accession>G4D1B8</accession>
<organism evidence="3 4">
    <name type="scientific">Peptoniphilus indolicus ATCC 29427</name>
    <dbReference type="NCBI Taxonomy" id="997350"/>
    <lineage>
        <taxon>Bacteria</taxon>
        <taxon>Bacillati</taxon>
        <taxon>Bacillota</taxon>
        <taxon>Tissierellia</taxon>
        <taxon>Tissierellales</taxon>
        <taxon>Peptoniphilaceae</taxon>
        <taxon>Peptoniphilus</taxon>
    </lineage>
</organism>
<dbReference type="PATRIC" id="fig|997350.3.peg.192"/>
<dbReference type="InterPro" id="IPR044911">
    <property type="entry name" value="V-type_ATPase_csu/dsu_dom_3"/>
</dbReference>
<reference evidence="3 4" key="1">
    <citation type="submission" date="2011-06" db="EMBL/GenBank/DDBJ databases">
        <authorList>
            <person name="Muzny D."/>
            <person name="Qin X."/>
            <person name="Deng J."/>
            <person name="Jiang H."/>
            <person name="Liu Y."/>
            <person name="Qu J."/>
            <person name="Song X.-Z."/>
            <person name="Zhang L."/>
            <person name="Thornton R."/>
            <person name="Coyle M."/>
            <person name="Francisco L."/>
            <person name="Jackson L."/>
            <person name="Javaid M."/>
            <person name="Korchina V."/>
            <person name="Kovar C."/>
            <person name="Mata R."/>
            <person name="Mathew T."/>
            <person name="Ngo R."/>
            <person name="Nguyen L."/>
            <person name="Nguyen N."/>
            <person name="Okwuonu G."/>
            <person name="Ongeri F."/>
            <person name="Pham C."/>
            <person name="Simmons D."/>
            <person name="Wilczek-Boney K."/>
            <person name="Hale W."/>
            <person name="Jakkamsetti A."/>
            <person name="Pham P."/>
            <person name="Ruth R."/>
            <person name="San Lucas F."/>
            <person name="Warren J."/>
            <person name="Zhang J."/>
            <person name="Zhao Z."/>
            <person name="Zhou C."/>
            <person name="Zhu D."/>
            <person name="Lee S."/>
            <person name="Bess C."/>
            <person name="Blankenburg K."/>
            <person name="Forbes L."/>
            <person name="Fu Q."/>
            <person name="Gubbala S."/>
            <person name="Hirani K."/>
            <person name="Jayaseelan J.C."/>
            <person name="Lara F."/>
            <person name="Munidasa M."/>
            <person name="Palculict T."/>
            <person name="Patil S."/>
            <person name="Pu L.-L."/>
            <person name="Saada N."/>
            <person name="Tang L."/>
            <person name="Weissenberger G."/>
            <person name="Zhu Y."/>
            <person name="Hemphill L."/>
            <person name="Shang Y."/>
            <person name="Youmans B."/>
            <person name="Ayvaz T."/>
            <person name="Ross M."/>
            <person name="Santibanez J."/>
            <person name="Aqrawi P."/>
            <person name="Gross S."/>
            <person name="Joshi V."/>
            <person name="Fowler G."/>
            <person name="Nazareth L."/>
            <person name="Reid J."/>
            <person name="Worley K."/>
            <person name="Petrosino J."/>
            <person name="Highlander S."/>
            <person name="Gibbs R."/>
        </authorList>
    </citation>
    <scope>NUCLEOTIDE SEQUENCE [LARGE SCALE GENOMIC DNA]</scope>
    <source>
        <strain evidence="3 4">ATCC 29427</strain>
    </source>
</reference>
<dbReference type="STRING" id="997350.HMPREF9129_0198"/>
<dbReference type="InterPro" id="IPR050873">
    <property type="entry name" value="V-ATPase_V0D/AC39_subunit"/>
</dbReference>
<evidence type="ECO:0000313" key="3">
    <source>
        <dbReference type="EMBL" id="EGY80659.1"/>
    </source>
</evidence>
<sequence length="209" mass="24993">MDRNEFVQPSVTTRIFEKSLLTKSDFERLIETADIEDAIRALQETTYKEEISKLSAAQNYEEALDNMLLDFYKKMYEMTREDLVVDLLALKYYYHNLKVVLKEYILGEDLEYLYYKLENFPRDEIKKSIDTGASVEYSDVVREAMEEYEKGKNPQDIDIFIDKKYFEHLKKIAKESKVELFDKYVRNLIDFTNIATVLRCKRQDRTIDF</sequence>
<dbReference type="Proteomes" id="UP000003422">
    <property type="component" value="Unassembled WGS sequence"/>
</dbReference>
<dbReference type="EMBL" id="AGBB01000018">
    <property type="protein sequence ID" value="EGY80659.1"/>
    <property type="molecule type" value="Genomic_DNA"/>
</dbReference>
<dbReference type="GO" id="GO:0046961">
    <property type="term" value="F:proton-transporting ATPase activity, rotational mechanism"/>
    <property type="evidence" value="ECO:0007669"/>
    <property type="project" value="InterPro"/>
</dbReference>
<dbReference type="Pfam" id="PF01992">
    <property type="entry name" value="vATP-synt_AC39"/>
    <property type="match status" value="1"/>
</dbReference>
<dbReference type="AlphaFoldDB" id="G4D1B8"/>
<comment type="caution">
    <text evidence="3">The sequence shown here is derived from an EMBL/GenBank/DDBJ whole genome shotgun (WGS) entry which is preliminary data.</text>
</comment>
<evidence type="ECO:0000256" key="1">
    <source>
        <dbReference type="ARBA" id="ARBA00022448"/>
    </source>
</evidence>